<protein>
    <submittedName>
        <fullName evidence="1">Uncharacterized protein</fullName>
    </submittedName>
</protein>
<name>A0AAF0QLF1_SOLVR</name>
<dbReference type="AlphaFoldDB" id="A0AAF0QLF1"/>
<dbReference type="EMBL" id="CP133615">
    <property type="protein sequence ID" value="WMV24887.1"/>
    <property type="molecule type" value="Genomic_DNA"/>
</dbReference>
<evidence type="ECO:0000313" key="1">
    <source>
        <dbReference type="EMBL" id="WMV24887.1"/>
    </source>
</evidence>
<proteinExistence type="predicted"/>
<reference evidence="1" key="1">
    <citation type="submission" date="2023-08" db="EMBL/GenBank/DDBJ databases">
        <title>A de novo genome assembly of Solanum verrucosum Schlechtendal, a Mexican diploid species geographically isolated from the other diploid A-genome species in potato relatives.</title>
        <authorList>
            <person name="Hosaka K."/>
        </authorList>
    </citation>
    <scope>NUCLEOTIDE SEQUENCE</scope>
    <source>
        <tissue evidence="1">Young leaves</tissue>
    </source>
</reference>
<gene>
    <name evidence="1" type="ORF">MTR67_018272</name>
</gene>
<dbReference type="Gene3D" id="3.30.70.270">
    <property type="match status" value="1"/>
</dbReference>
<dbReference type="Proteomes" id="UP001234989">
    <property type="component" value="Chromosome 4"/>
</dbReference>
<sequence length="216" mass="24520">MERGMNELRYDIDMAPRRAYMRRNVAGDMELEVPHALVDPLAEQVDEDPQEFIYEVHKSGNKVKDFPFQASEGMDGRKAQPSGSGLDAPCHNIFYALLNDMIMKYGPIKTNGVKGKIEGIVSEGIQVDPQKIEAVKNWPRPLSASDIHSFLDLNSYYRRFRYLGSSTTVWLRSLHLLVNFLSEDSLLLEDSSFGLKSTSFYDVVKLASGHGMYWYA</sequence>
<accession>A0AAF0QLF1</accession>
<organism evidence="1 2">
    <name type="scientific">Solanum verrucosum</name>
    <dbReference type="NCBI Taxonomy" id="315347"/>
    <lineage>
        <taxon>Eukaryota</taxon>
        <taxon>Viridiplantae</taxon>
        <taxon>Streptophyta</taxon>
        <taxon>Embryophyta</taxon>
        <taxon>Tracheophyta</taxon>
        <taxon>Spermatophyta</taxon>
        <taxon>Magnoliopsida</taxon>
        <taxon>eudicotyledons</taxon>
        <taxon>Gunneridae</taxon>
        <taxon>Pentapetalae</taxon>
        <taxon>asterids</taxon>
        <taxon>lamiids</taxon>
        <taxon>Solanales</taxon>
        <taxon>Solanaceae</taxon>
        <taxon>Solanoideae</taxon>
        <taxon>Solaneae</taxon>
        <taxon>Solanum</taxon>
    </lineage>
</organism>
<keyword evidence="2" id="KW-1185">Reference proteome</keyword>
<dbReference type="InterPro" id="IPR043502">
    <property type="entry name" value="DNA/RNA_pol_sf"/>
</dbReference>
<evidence type="ECO:0000313" key="2">
    <source>
        <dbReference type="Proteomes" id="UP001234989"/>
    </source>
</evidence>
<dbReference type="InterPro" id="IPR043128">
    <property type="entry name" value="Rev_trsase/Diguanyl_cyclase"/>
</dbReference>
<dbReference type="SUPFAM" id="SSF56672">
    <property type="entry name" value="DNA/RNA polymerases"/>
    <property type="match status" value="1"/>
</dbReference>